<dbReference type="PANTHER" id="PTHR34821:SF2">
    <property type="entry name" value="INNER MEMBRANE PROTEIN YDCZ"/>
    <property type="match status" value="1"/>
</dbReference>
<feature type="transmembrane region" description="Helical" evidence="1">
    <location>
        <begin position="154"/>
        <end position="172"/>
    </location>
</feature>
<gene>
    <name evidence="2" type="ORF">CGZ92_02030</name>
</gene>
<dbReference type="Pfam" id="PF04657">
    <property type="entry name" value="DMT_YdcZ"/>
    <property type="match status" value="2"/>
</dbReference>
<evidence type="ECO:0008006" key="4">
    <source>
        <dbReference type="Google" id="ProtNLM"/>
    </source>
</evidence>
<dbReference type="PANTHER" id="PTHR34821">
    <property type="entry name" value="INNER MEMBRANE PROTEIN YDCZ"/>
    <property type="match status" value="1"/>
</dbReference>
<keyword evidence="1" id="KW-0812">Transmembrane</keyword>
<evidence type="ECO:0000313" key="3">
    <source>
        <dbReference type="Proteomes" id="UP000216533"/>
    </source>
</evidence>
<feature type="transmembrane region" description="Helical" evidence="1">
    <location>
        <begin position="96"/>
        <end position="114"/>
    </location>
</feature>
<accession>A0A255EGE5</accession>
<protein>
    <recommendedName>
        <fullName evidence="4">DMT family transporter</fullName>
    </recommendedName>
</protein>
<proteinExistence type="predicted"/>
<feature type="transmembrane region" description="Helical" evidence="1">
    <location>
        <begin position="178"/>
        <end position="198"/>
    </location>
</feature>
<feature type="transmembrane region" description="Helical" evidence="1">
    <location>
        <begin position="210"/>
        <end position="233"/>
    </location>
</feature>
<dbReference type="Proteomes" id="UP000216533">
    <property type="component" value="Unassembled WGS sequence"/>
</dbReference>
<feature type="transmembrane region" description="Helical" evidence="1">
    <location>
        <begin position="297"/>
        <end position="316"/>
    </location>
</feature>
<dbReference type="InterPro" id="IPR006750">
    <property type="entry name" value="YdcZ"/>
</dbReference>
<keyword evidence="1" id="KW-0472">Membrane</keyword>
<dbReference type="GO" id="GO:0005886">
    <property type="term" value="C:plasma membrane"/>
    <property type="evidence" value="ECO:0007669"/>
    <property type="project" value="TreeGrafter"/>
</dbReference>
<feature type="transmembrane region" description="Helical" evidence="1">
    <location>
        <begin position="20"/>
        <end position="41"/>
    </location>
</feature>
<dbReference type="AlphaFoldDB" id="A0A255EGE5"/>
<feature type="transmembrane region" description="Helical" evidence="1">
    <location>
        <begin position="53"/>
        <end position="75"/>
    </location>
</feature>
<sequence>MVPPSSGPTAVSVAPPAGGLTPLAVLFGAFLGGLIAVQARVNGQLGREFDNPMAAAACSLLIGGILAGLVALATSRGRHAMSTIATAIRNGTSPRWYFLGGLFGCVAVSSQSLSALPLGLTLYTVGLVAGQLVGGYAVDRSRLALSPTPPSRTRLLGAGLALVAVVLPTLALKPSLTLWILLIIPLAGGLSSTVQQALNGRVAKLSGHPLAATSLNSSLGGVLVGGITAIGLLTGDNLNLDVNPWLFLGGVIGIVYIAGSAALAPRLGILILMVSSIAGQVVVSLLLDVFLPADRALSWLSVVGAVLVVIATVVVARPAPAVRVRDN</sequence>
<feature type="transmembrane region" description="Helical" evidence="1">
    <location>
        <begin position="270"/>
        <end position="291"/>
    </location>
</feature>
<comment type="caution">
    <text evidence="2">The sequence shown here is derived from an EMBL/GenBank/DDBJ whole genome shotgun (WGS) entry which is preliminary data.</text>
</comment>
<reference evidence="2 3" key="1">
    <citation type="submission" date="2017-07" db="EMBL/GenBank/DDBJ databases">
        <title>Draft whole genome sequences of clinical Proprionibacteriaceae strains.</title>
        <authorList>
            <person name="Bernier A.-M."/>
            <person name="Bernard K."/>
            <person name="Domingo M.-C."/>
        </authorList>
    </citation>
    <scope>NUCLEOTIDE SEQUENCE [LARGE SCALE GENOMIC DNA]</scope>
    <source>
        <strain evidence="2 3">NML 160184</strain>
    </source>
</reference>
<feature type="transmembrane region" description="Helical" evidence="1">
    <location>
        <begin position="120"/>
        <end position="138"/>
    </location>
</feature>
<organism evidence="2 3">
    <name type="scientific">Parenemella sanctibonifatiensis</name>
    <dbReference type="NCBI Taxonomy" id="2016505"/>
    <lineage>
        <taxon>Bacteria</taxon>
        <taxon>Bacillati</taxon>
        <taxon>Actinomycetota</taxon>
        <taxon>Actinomycetes</taxon>
        <taxon>Propionibacteriales</taxon>
        <taxon>Propionibacteriaceae</taxon>
        <taxon>Parenemella</taxon>
    </lineage>
</organism>
<keyword evidence="1" id="KW-1133">Transmembrane helix</keyword>
<feature type="transmembrane region" description="Helical" evidence="1">
    <location>
        <begin position="245"/>
        <end position="263"/>
    </location>
</feature>
<evidence type="ECO:0000256" key="1">
    <source>
        <dbReference type="SAM" id="Phobius"/>
    </source>
</evidence>
<name>A0A255EGE5_9ACTN</name>
<dbReference type="EMBL" id="NMVI01000007">
    <property type="protein sequence ID" value="OYN90031.1"/>
    <property type="molecule type" value="Genomic_DNA"/>
</dbReference>
<evidence type="ECO:0000313" key="2">
    <source>
        <dbReference type="EMBL" id="OYN90031.1"/>
    </source>
</evidence>